<name>D6WLP7_TRICA</name>
<dbReference type="HOGENOM" id="CLU_043994_5_1_1"/>
<dbReference type="PANTHER" id="PTHR11362:SF152">
    <property type="entry name" value="ODORANT-BINDING PROTEIN A5-LIKE PROTEIN"/>
    <property type="match status" value="1"/>
</dbReference>
<keyword evidence="3" id="KW-1185">Reference proteome</keyword>
<organism evidence="2 3">
    <name type="scientific">Tribolium castaneum</name>
    <name type="common">Red flour beetle</name>
    <dbReference type="NCBI Taxonomy" id="7070"/>
    <lineage>
        <taxon>Eukaryota</taxon>
        <taxon>Metazoa</taxon>
        <taxon>Ecdysozoa</taxon>
        <taxon>Arthropoda</taxon>
        <taxon>Hexapoda</taxon>
        <taxon>Insecta</taxon>
        <taxon>Pterygota</taxon>
        <taxon>Neoptera</taxon>
        <taxon>Endopterygota</taxon>
        <taxon>Coleoptera</taxon>
        <taxon>Polyphaga</taxon>
        <taxon>Cucujiformia</taxon>
        <taxon>Tenebrionidae</taxon>
        <taxon>Tenebrionidae incertae sedis</taxon>
        <taxon>Tribolium</taxon>
    </lineage>
</organism>
<dbReference type="OMA" id="ERIFAWN"/>
<evidence type="ECO:0000256" key="1">
    <source>
        <dbReference type="ARBA" id="ARBA00007091"/>
    </source>
</evidence>
<dbReference type="SUPFAM" id="SSF49777">
    <property type="entry name" value="PEBP-like"/>
    <property type="match status" value="1"/>
</dbReference>
<dbReference type="EMBL" id="KQ971343">
    <property type="protein sequence ID" value="EFA03424.1"/>
    <property type="molecule type" value="Genomic_DNA"/>
</dbReference>
<dbReference type="PROSITE" id="PS01220">
    <property type="entry name" value="PBP"/>
    <property type="match status" value="1"/>
</dbReference>
<accession>D6WLP7</accession>
<reference evidence="2 3" key="2">
    <citation type="journal article" date="2010" name="Nucleic Acids Res.">
        <title>BeetleBase in 2010: revisions to provide comprehensive genomic information for Tribolium castaneum.</title>
        <authorList>
            <person name="Kim H.S."/>
            <person name="Murphy T."/>
            <person name="Xia J."/>
            <person name="Caragea D."/>
            <person name="Park Y."/>
            <person name="Beeman R.W."/>
            <person name="Lorenzen M.D."/>
            <person name="Butcher S."/>
            <person name="Manak J.R."/>
            <person name="Brown S.J."/>
        </authorList>
    </citation>
    <scope>GENOME REANNOTATION</scope>
    <source>
        <strain evidence="2 3">Georgia GA2</strain>
    </source>
</reference>
<dbReference type="InParanoid" id="D6WLP7"/>
<sequence length="177" mass="20614">MDTDGLVPSILPEIPSSQITIIYPKKTVDLGQEFAPQDVREQPQVHWEADPEKYYTLVMTDPDAPSRRCPFVAEVIHWLVGNIKGCDMSTGEVIAEYRGAGPPRGTGLHRYLFMVFEHEQAVTFDEVRMPKEGSRRHRLRFSTENFRKKYNFERIFAWNFFKAQWQQDPNARTCVCM</sequence>
<dbReference type="InterPro" id="IPR008914">
    <property type="entry name" value="PEBP"/>
</dbReference>
<dbReference type="CDD" id="cd00866">
    <property type="entry name" value="PEBP_euk"/>
    <property type="match status" value="1"/>
</dbReference>
<reference evidence="2 3" key="1">
    <citation type="journal article" date="2008" name="Nature">
        <title>The genome of the model beetle and pest Tribolium castaneum.</title>
        <authorList>
            <consortium name="Tribolium Genome Sequencing Consortium"/>
            <person name="Richards S."/>
            <person name="Gibbs R.A."/>
            <person name="Weinstock G.M."/>
            <person name="Brown S.J."/>
            <person name="Denell R."/>
            <person name="Beeman R.W."/>
            <person name="Gibbs R."/>
            <person name="Beeman R.W."/>
            <person name="Brown S.J."/>
            <person name="Bucher G."/>
            <person name="Friedrich M."/>
            <person name="Grimmelikhuijzen C.J."/>
            <person name="Klingler M."/>
            <person name="Lorenzen M."/>
            <person name="Richards S."/>
            <person name="Roth S."/>
            <person name="Schroder R."/>
            <person name="Tautz D."/>
            <person name="Zdobnov E.M."/>
            <person name="Muzny D."/>
            <person name="Gibbs R.A."/>
            <person name="Weinstock G.M."/>
            <person name="Attaway T."/>
            <person name="Bell S."/>
            <person name="Buhay C.J."/>
            <person name="Chandrabose M.N."/>
            <person name="Chavez D."/>
            <person name="Clerk-Blankenburg K.P."/>
            <person name="Cree A."/>
            <person name="Dao M."/>
            <person name="Davis C."/>
            <person name="Chacko J."/>
            <person name="Dinh H."/>
            <person name="Dugan-Rocha S."/>
            <person name="Fowler G."/>
            <person name="Garner T.T."/>
            <person name="Garnes J."/>
            <person name="Gnirke A."/>
            <person name="Hawes A."/>
            <person name="Hernandez J."/>
            <person name="Hines S."/>
            <person name="Holder M."/>
            <person name="Hume J."/>
            <person name="Jhangiani S.N."/>
            <person name="Joshi V."/>
            <person name="Khan Z.M."/>
            <person name="Jackson L."/>
            <person name="Kovar C."/>
            <person name="Kowis A."/>
            <person name="Lee S."/>
            <person name="Lewis L.R."/>
            <person name="Margolis J."/>
            <person name="Morgan M."/>
            <person name="Nazareth L.V."/>
            <person name="Nguyen N."/>
            <person name="Okwuonu G."/>
            <person name="Parker D."/>
            <person name="Richards S."/>
            <person name="Ruiz S.J."/>
            <person name="Santibanez J."/>
            <person name="Savard J."/>
            <person name="Scherer S.E."/>
            <person name="Schneider B."/>
            <person name="Sodergren E."/>
            <person name="Tautz D."/>
            <person name="Vattahil S."/>
            <person name="Villasana D."/>
            <person name="White C.S."/>
            <person name="Wright R."/>
            <person name="Park Y."/>
            <person name="Beeman R.W."/>
            <person name="Lord J."/>
            <person name="Oppert B."/>
            <person name="Lorenzen M."/>
            <person name="Brown S."/>
            <person name="Wang L."/>
            <person name="Savard J."/>
            <person name="Tautz D."/>
            <person name="Richards S."/>
            <person name="Weinstock G."/>
            <person name="Gibbs R.A."/>
            <person name="Liu Y."/>
            <person name="Worley K."/>
            <person name="Weinstock G."/>
            <person name="Elsik C.G."/>
            <person name="Reese J.T."/>
            <person name="Elhaik E."/>
            <person name="Landan G."/>
            <person name="Graur D."/>
            <person name="Arensburger P."/>
            <person name="Atkinson P."/>
            <person name="Beeman R.W."/>
            <person name="Beidler J."/>
            <person name="Brown S.J."/>
            <person name="Demuth J.P."/>
            <person name="Drury D.W."/>
            <person name="Du Y.Z."/>
            <person name="Fujiwara H."/>
            <person name="Lorenzen M."/>
            <person name="Maselli V."/>
            <person name="Osanai M."/>
            <person name="Park Y."/>
            <person name="Robertson H.M."/>
            <person name="Tu Z."/>
            <person name="Wang J.J."/>
            <person name="Wang S."/>
            <person name="Richards S."/>
            <person name="Song H."/>
            <person name="Zhang L."/>
            <person name="Sodergren E."/>
            <person name="Werner D."/>
            <person name="Stanke M."/>
            <person name="Morgenstern B."/>
            <person name="Solovyev V."/>
            <person name="Kosarev P."/>
            <person name="Brown G."/>
            <person name="Chen H.C."/>
            <person name="Ermolaeva O."/>
            <person name="Hlavina W."/>
            <person name="Kapustin Y."/>
            <person name="Kiryutin B."/>
            <person name="Kitts P."/>
            <person name="Maglott D."/>
            <person name="Pruitt K."/>
            <person name="Sapojnikov V."/>
            <person name="Souvorov A."/>
            <person name="Mackey A.J."/>
            <person name="Waterhouse R.M."/>
            <person name="Wyder S."/>
            <person name="Zdobnov E.M."/>
            <person name="Zdobnov E.M."/>
            <person name="Wyder S."/>
            <person name="Kriventseva E.V."/>
            <person name="Kadowaki T."/>
            <person name="Bork P."/>
            <person name="Aranda M."/>
            <person name="Bao R."/>
            <person name="Beermann A."/>
            <person name="Berns N."/>
            <person name="Bolognesi R."/>
            <person name="Bonneton F."/>
            <person name="Bopp D."/>
            <person name="Brown S.J."/>
            <person name="Bucher G."/>
            <person name="Butts T."/>
            <person name="Chaumot A."/>
            <person name="Denell R.E."/>
            <person name="Ferrier D.E."/>
            <person name="Friedrich M."/>
            <person name="Gordon C.M."/>
            <person name="Jindra M."/>
            <person name="Klingler M."/>
            <person name="Lan Q."/>
            <person name="Lattorff H.M."/>
            <person name="Laudet V."/>
            <person name="von Levetsow C."/>
            <person name="Liu Z."/>
            <person name="Lutz R."/>
            <person name="Lynch J.A."/>
            <person name="da Fonseca R.N."/>
            <person name="Posnien N."/>
            <person name="Reuter R."/>
            <person name="Roth S."/>
            <person name="Savard J."/>
            <person name="Schinko J.B."/>
            <person name="Schmitt C."/>
            <person name="Schoppmeier M."/>
            <person name="Schroder R."/>
            <person name="Shippy T.D."/>
            <person name="Simonnet F."/>
            <person name="Marques-Souza H."/>
            <person name="Tautz D."/>
            <person name="Tomoyasu Y."/>
            <person name="Trauner J."/>
            <person name="Van der Zee M."/>
            <person name="Vervoort M."/>
            <person name="Wittkopp N."/>
            <person name="Wimmer E.A."/>
            <person name="Yang X."/>
            <person name="Jones A.K."/>
            <person name="Sattelle D.B."/>
            <person name="Ebert P.R."/>
            <person name="Nelson D."/>
            <person name="Scott J.G."/>
            <person name="Beeman R.W."/>
            <person name="Muthukrishnan S."/>
            <person name="Kramer K.J."/>
            <person name="Arakane Y."/>
            <person name="Beeman R.W."/>
            <person name="Zhu Q."/>
            <person name="Hogenkamp D."/>
            <person name="Dixit R."/>
            <person name="Oppert B."/>
            <person name="Jiang H."/>
            <person name="Zou Z."/>
            <person name="Marshall J."/>
            <person name="Elpidina E."/>
            <person name="Vinokurov K."/>
            <person name="Oppert C."/>
            <person name="Zou Z."/>
            <person name="Evans J."/>
            <person name="Lu Z."/>
            <person name="Zhao P."/>
            <person name="Sumathipala N."/>
            <person name="Altincicek B."/>
            <person name="Vilcinskas A."/>
            <person name="Williams M."/>
            <person name="Hultmark D."/>
            <person name="Hetru C."/>
            <person name="Jiang H."/>
            <person name="Grimmelikhuijzen C.J."/>
            <person name="Hauser F."/>
            <person name="Cazzamali G."/>
            <person name="Williamson M."/>
            <person name="Park Y."/>
            <person name="Li B."/>
            <person name="Tanaka Y."/>
            <person name="Predel R."/>
            <person name="Neupert S."/>
            <person name="Schachtner J."/>
            <person name="Verleyen P."/>
            <person name="Raible F."/>
            <person name="Bork P."/>
            <person name="Friedrich M."/>
            <person name="Walden K.K."/>
            <person name="Robertson H.M."/>
            <person name="Angeli S."/>
            <person name="Foret S."/>
            <person name="Bucher G."/>
            <person name="Schuetz S."/>
            <person name="Maleszka R."/>
            <person name="Wimmer E.A."/>
            <person name="Beeman R.W."/>
            <person name="Lorenzen M."/>
            <person name="Tomoyasu Y."/>
            <person name="Miller S.C."/>
            <person name="Grossmann D."/>
            <person name="Bucher G."/>
        </authorList>
    </citation>
    <scope>NUCLEOTIDE SEQUENCE [LARGE SCALE GENOMIC DNA]</scope>
    <source>
        <strain evidence="2 3">Georgia GA2</strain>
    </source>
</reference>
<evidence type="ECO:0000313" key="3">
    <source>
        <dbReference type="Proteomes" id="UP000007266"/>
    </source>
</evidence>
<dbReference type="Gene3D" id="3.90.280.10">
    <property type="entry name" value="PEBP-like"/>
    <property type="match status" value="1"/>
</dbReference>
<dbReference type="STRING" id="7070.D6WLP7"/>
<gene>
    <name evidence="2" type="primary">AUGUSTUS-3.0.2_13411</name>
    <name evidence="2" type="ORF">TcasGA2_TC013411</name>
</gene>
<comment type="similarity">
    <text evidence="1">Belongs to the phosphatidylethanolamine-binding protein family.</text>
</comment>
<dbReference type="Pfam" id="PF01161">
    <property type="entry name" value="PBP"/>
    <property type="match status" value="1"/>
</dbReference>
<dbReference type="OrthoDB" id="2153661at2759"/>
<proteinExistence type="inferred from homology"/>
<dbReference type="AlphaFoldDB" id="D6WLP7"/>
<dbReference type="eggNOG" id="KOG3346">
    <property type="taxonomic scope" value="Eukaryota"/>
</dbReference>
<dbReference type="PANTHER" id="PTHR11362">
    <property type="entry name" value="PHOSPHATIDYLETHANOLAMINE-BINDING PROTEIN"/>
    <property type="match status" value="1"/>
</dbReference>
<dbReference type="KEGG" id="tca:661210"/>
<dbReference type="InterPro" id="IPR036610">
    <property type="entry name" value="PEBP-like_sf"/>
</dbReference>
<dbReference type="InterPro" id="IPR035810">
    <property type="entry name" value="PEBP_euk"/>
</dbReference>
<dbReference type="InterPro" id="IPR001858">
    <property type="entry name" value="Phosphatidylethanolamine-bd_CS"/>
</dbReference>
<protein>
    <submittedName>
        <fullName evidence="2">Odorant-binding protein A5-like Protein</fullName>
    </submittedName>
</protein>
<evidence type="ECO:0000313" key="2">
    <source>
        <dbReference type="EMBL" id="EFA03424.1"/>
    </source>
</evidence>
<dbReference type="PhylomeDB" id="D6WLP7"/>
<dbReference type="Proteomes" id="UP000007266">
    <property type="component" value="Linkage group 5"/>
</dbReference>